<dbReference type="Gene3D" id="3.50.50.60">
    <property type="entry name" value="FAD/NAD(P)-binding domain"/>
    <property type="match status" value="2"/>
</dbReference>
<evidence type="ECO:0000256" key="8">
    <source>
        <dbReference type="ARBA" id="ARBA00023157"/>
    </source>
</evidence>
<name>A0ABV7MGK5_9HYPH</name>
<keyword evidence="8" id="KW-1015">Disulfide bond</keyword>
<feature type="domain" description="FAD/NAD(P)-binding" evidence="13">
    <location>
        <begin position="8"/>
        <end position="327"/>
    </location>
</feature>
<dbReference type="InterPro" id="IPR012999">
    <property type="entry name" value="Pyr_OxRdtase_I_AS"/>
</dbReference>
<evidence type="ECO:0000256" key="11">
    <source>
        <dbReference type="RuleBase" id="RU003692"/>
    </source>
</evidence>
<organism evidence="14 15">
    <name type="scientific">Mesorhizobium cantuariense</name>
    <dbReference type="NCBI Taxonomy" id="1300275"/>
    <lineage>
        <taxon>Bacteria</taxon>
        <taxon>Pseudomonadati</taxon>
        <taxon>Pseudomonadota</taxon>
        <taxon>Alphaproteobacteria</taxon>
        <taxon>Hyphomicrobiales</taxon>
        <taxon>Phyllobacteriaceae</taxon>
        <taxon>Mesorhizobium</taxon>
    </lineage>
</organism>
<feature type="domain" description="Pyridine nucleotide-disulphide oxidoreductase dimerisation" evidence="12">
    <location>
        <begin position="346"/>
        <end position="451"/>
    </location>
</feature>
<keyword evidence="6 11" id="KW-0560">Oxidoreductase</keyword>
<sequence length="465" mass="47791">MIETQHADLIVIGAGPGGYAAAFRAADLGRSVVLVDGRSTLGGVCLNEGCIPSKALLHAARVIHEASHIGAWGISFGHPKTDIDALRARKDAIVSQLTDGLGQLARRRKVRVVTGRAAFVRDDELAVTIADGGIERWTFGQAIIAAGSSSMQLPGWPQDSRIWDSTAALELRFVPRRLAIVGGGIIGLEMATIYSALGSSVTVIELAGQVAPGAEADAADLINASLEARSCIVHTGTRVISIKASAKSVRLSCEGGYAGTVEADAVIQAVGRRASTAAIAAVKAGIEVRPDGAVIVDALCRTNRYNIFAVGDITGGPMLAHRATHQGKVAAEVACGHASAFDTAFVPFVAYTNPELAWVGPTTAQLKAAGVAHKVARFPWAASGRNLASGGGDGLTMIAYAPESGRVLGATIVGPGAGELLAEVGLALEMGATLTDLALTVHAHPTLSETVAFATERALGRLAEL</sequence>
<dbReference type="InterPro" id="IPR023753">
    <property type="entry name" value="FAD/NAD-binding_dom"/>
</dbReference>
<comment type="cofactor">
    <cofactor evidence="11">
        <name>FAD</name>
        <dbReference type="ChEBI" id="CHEBI:57692"/>
    </cofactor>
    <text evidence="11">Binds 1 FAD per subunit.</text>
</comment>
<dbReference type="PANTHER" id="PTHR22912">
    <property type="entry name" value="DISULFIDE OXIDOREDUCTASE"/>
    <property type="match status" value="1"/>
</dbReference>
<keyword evidence="15" id="KW-1185">Reference proteome</keyword>
<evidence type="ECO:0000256" key="4">
    <source>
        <dbReference type="ARBA" id="ARBA00022630"/>
    </source>
</evidence>
<comment type="similarity">
    <text evidence="1 11">Belongs to the class-I pyridine nucleotide-disulfide oxidoreductase family.</text>
</comment>
<proteinExistence type="inferred from homology"/>
<dbReference type="InterPro" id="IPR006258">
    <property type="entry name" value="Lipoamide_DH"/>
</dbReference>
<keyword evidence="4 11" id="KW-0285">Flavoprotein</keyword>
<protein>
    <recommendedName>
        <fullName evidence="3 11">Dihydrolipoyl dehydrogenase</fullName>
        <ecNumber evidence="2 11">1.8.1.4</ecNumber>
    </recommendedName>
</protein>
<dbReference type="Pfam" id="PF02852">
    <property type="entry name" value="Pyr_redox_dim"/>
    <property type="match status" value="1"/>
</dbReference>
<dbReference type="PROSITE" id="PS00076">
    <property type="entry name" value="PYRIDINE_REDOX_1"/>
    <property type="match status" value="1"/>
</dbReference>
<dbReference type="InterPro" id="IPR050151">
    <property type="entry name" value="Class-I_Pyr_Nuc-Dis_Oxidored"/>
</dbReference>
<evidence type="ECO:0000256" key="2">
    <source>
        <dbReference type="ARBA" id="ARBA00012608"/>
    </source>
</evidence>
<dbReference type="InterPro" id="IPR004099">
    <property type="entry name" value="Pyr_nucl-diS_OxRdtase_dimer"/>
</dbReference>
<dbReference type="Pfam" id="PF07992">
    <property type="entry name" value="Pyr_redox_2"/>
    <property type="match status" value="1"/>
</dbReference>
<evidence type="ECO:0000256" key="7">
    <source>
        <dbReference type="ARBA" id="ARBA00023027"/>
    </source>
</evidence>
<gene>
    <name evidence="14" type="primary">lpdA</name>
    <name evidence="14" type="ORF">ACFOJ9_04175</name>
</gene>
<accession>A0ABV7MGK5</accession>
<dbReference type="PIRSF" id="PIRSF000350">
    <property type="entry name" value="Mercury_reductase_MerA"/>
    <property type="match status" value="1"/>
</dbReference>
<evidence type="ECO:0000256" key="1">
    <source>
        <dbReference type="ARBA" id="ARBA00007532"/>
    </source>
</evidence>
<evidence type="ECO:0000256" key="5">
    <source>
        <dbReference type="ARBA" id="ARBA00022827"/>
    </source>
</evidence>
<dbReference type="RefSeq" id="WP_378922628.1">
    <property type="nucleotide sequence ID" value="NZ_JBHRVD010000001.1"/>
</dbReference>
<evidence type="ECO:0000256" key="10">
    <source>
        <dbReference type="ARBA" id="ARBA00049187"/>
    </source>
</evidence>
<dbReference type="InterPro" id="IPR036188">
    <property type="entry name" value="FAD/NAD-bd_sf"/>
</dbReference>
<keyword evidence="9 11" id="KW-0676">Redox-active center</keyword>
<comment type="miscellaneous">
    <text evidence="11">The active site is a redox-active disulfide bond.</text>
</comment>
<dbReference type="NCBIfam" id="TIGR01350">
    <property type="entry name" value="lipoamide_DH"/>
    <property type="match status" value="1"/>
</dbReference>
<dbReference type="Proteomes" id="UP001595648">
    <property type="component" value="Unassembled WGS sequence"/>
</dbReference>
<keyword evidence="7 11" id="KW-0520">NAD</keyword>
<evidence type="ECO:0000256" key="3">
    <source>
        <dbReference type="ARBA" id="ARBA00016961"/>
    </source>
</evidence>
<keyword evidence="5 11" id="KW-0274">FAD</keyword>
<dbReference type="Gene3D" id="3.30.390.30">
    <property type="match status" value="1"/>
</dbReference>
<evidence type="ECO:0000313" key="15">
    <source>
        <dbReference type="Proteomes" id="UP001595648"/>
    </source>
</evidence>
<evidence type="ECO:0000259" key="13">
    <source>
        <dbReference type="Pfam" id="PF07992"/>
    </source>
</evidence>
<dbReference type="SUPFAM" id="SSF55424">
    <property type="entry name" value="FAD/NAD-linked reductases, dimerisation (C-terminal) domain"/>
    <property type="match status" value="1"/>
</dbReference>
<evidence type="ECO:0000256" key="6">
    <source>
        <dbReference type="ARBA" id="ARBA00023002"/>
    </source>
</evidence>
<dbReference type="EC" id="1.8.1.4" evidence="2 11"/>
<dbReference type="InterPro" id="IPR016156">
    <property type="entry name" value="FAD/NAD-linked_Rdtase_dimer_sf"/>
</dbReference>
<comment type="catalytic activity">
    <reaction evidence="10 11">
        <text>N(6)-[(R)-dihydrolipoyl]-L-lysyl-[protein] + NAD(+) = N(6)-[(R)-lipoyl]-L-lysyl-[protein] + NADH + H(+)</text>
        <dbReference type="Rhea" id="RHEA:15045"/>
        <dbReference type="Rhea" id="RHEA-COMP:10474"/>
        <dbReference type="Rhea" id="RHEA-COMP:10475"/>
        <dbReference type="ChEBI" id="CHEBI:15378"/>
        <dbReference type="ChEBI" id="CHEBI:57540"/>
        <dbReference type="ChEBI" id="CHEBI:57945"/>
        <dbReference type="ChEBI" id="CHEBI:83099"/>
        <dbReference type="ChEBI" id="CHEBI:83100"/>
        <dbReference type="EC" id="1.8.1.4"/>
    </reaction>
</comment>
<dbReference type="SUPFAM" id="SSF51905">
    <property type="entry name" value="FAD/NAD(P)-binding domain"/>
    <property type="match status" value="1"/>
</dbReference>
<dbReference type="PRINTS" id="PR00368">
    <property type="entry name" value="FADPNR"/>
</dbReference>
<comment type="caution">
    <text evidence="14">The sequence shown here is derived from an EMBL/GenBank/DDBJ whole genome shotgun (WGS) entry which is preliminary data.</text>
</comment>
<dbReference type="PANTHER" id="PTHR22912:SF160">
    <property type="entry name" value="DIHYDROLIPOYL DEHYDROGENASE"/>
    <property type="match status" value="1"/>
</dbReference>
<evidence type="ECO:0000256" key="9">
    <source>
        <dbReference type="ARBA" id="ARBA00023284"/>
    </source>
</evidence>
<dbReference type="GO" id="GO:0004148">
    <property type="term" value="F:dihydrolipoyl dehydrogenase (NADH) activity"/>
    <property type="evidence" value="ECO:0007669"/>
    <property type="project" value="UniProtKB-EC"/>
</dbReference>
<reference evidence="15" key="1">
    <citation type="journal article" date="2019" name="Int. J. Syst. Evol. Microbiol.">
        <title>The Global Catalogue of Microorganisms (GCM) 10K type strain sequencing project: providing services to taxonomists for standard genome sequencing and annotation.</title>
        <authorList>
            <consortium name="The Broad Institute Genomics Platform"/>
            <consortium name="The Broad Institute Genome Sequencing Center for Infectious Disease"/>
            <person name="Wu L."/>
            <person name="Ma J."/>
        </authorList>
    </citation>
    <scope>NUCLEOTIDE SEQUENCE [LARGE SCALE GENOMIC DNA]</scope>
    <source>
        <strain evidence="15">ICMP 19515</strain>
    </source>
</reference>
<dbReference type="PRINTS" id="PR00411">
    <property type="entry name" value="PNDRDTASEI"/>
</dbReference>
<evidence type="ECO:0000313" key="14">
    <source>
        <dbReference type="EMBL" id="MFC3320985.1"/>
    </source>
</evidence>
<dbReference type="EMBL" id="JBHRVD010000001">
    <property type="protein sequence ID" value="MFC3320985.1"/>
    <property type="molecule type" value="Genomic_DNA"/>
</dbReference>
<dbReference type="InterPro" id="IPR001100">
    <property type="entry name" value="Pyr_nuc-diS_OxRdtase"/>
</dbReference>
<evidence type="ECO:0000259" key="12">
    <source>
        <dbReference type="Pfam" id="PF02852"/>
    </source>
</evidence>